<dbReference type="Proteomes" id="UP000503222">
    <property type="component" value="Chromosome"/>
</dbReference>
<evidence type="ECO:0000256" key="9">
    <source>
        <dbReference type="PIRSR" id="PIRSR000138-2"/>
    </source>
</evidence>
<feature type="binding site" evidence="9">
    <location>
        <begin position="78"/>
        <end position="80"/>
    </location>
    <ligand>
        <name>FMN</name>
        <dbReference type="ChEBI" id="CHEBI:58210"/>
    </ligand>
</feature>
<evidence type="ECO:0000256" key="4">
    <source>
        <dbReference type="ARBA" id="ARBA00022643"/>
    </source>
</evidence>
<evidence type="ECO:0000256" key="8">
    <source>
        <dbReference type="PIRSR" id="PIRSR000138-1"/>
    </source>
</evidence>
<dbReference type="EMBL" id="CP049869">
    <property type="protein sequence ID" value="QIK78354.1"/>
    <property type="molecule type" value="Genomic_DNA"/>
</dbReference>
<evidence type="ECO:0000256" key="6">
    <source>
        <dbReference type="ARBA" id="ARBA00023136"/>
    </source>
</evidence>
<evidence type="ECO:0000313" key="12">
    <source>
        <dbReference type="Proteomes" id="UP000503222"/>
    </source>
</evidence>
<dbReference type="AlphaFoldDB" id="A0A6G7YNP4"/>
<name>A0A6G7YNP4_9SPHN</name>
<dbReference type="SUPFAM" id="SSF51395">
    <property type="entry name" value="FMN-linked oxidoreductases"/>
    <property type="match status" value="1"/>
</dbReference>
<dbReference type="InterPro" id="IPR037396">
    <property type="entry name" value="FMN_HAD"/>
</dbReference>
<organism evidence="11 12">
    <name type="scientific">Sphingomonas piscis</name>
    <dbReference type="NCBI Taxonomy" id="2714943"/>
    <lineage>
        <taxon>Bacteria</taxon>
        <taxon>Pseudomonadati</taxon>
        <taxon>Pseudomonadota</taxon>
        <taxon>Alphaproteobacteria</taxon>
        <taxon>Sphingomonadales</taxon>
        <taxon>Sphingomonadaceae</taxon>
        <taxon>Sphingomonas</taxon>
    </lineage>
</organism>
<evidence type="ECO:0000256" key="3">
    <source>
        <dbReference type="ARBA" id="ARBA00022630"/>
    </source>
</evidence>
<keyword evidence="12" id="KW-1185">Reference proteome</keyword>
<feature type="binding site" evidence="9">
    <location>
        <position position="156"/>
    </location>
    <ligand>
        <name>FMN</name>
        <dbReference type="ChEBI" id="CHEBI:58210"/>
    </ligand>
</feature>
<dbReference type="GO" id="GO:0006089">
    <property type="term" value="P:lactate metabolic process"/>
    <property type="evidence" value="ECO:0007669"/>
    <property type="project" value="InterPro"/>
</dbReference>
<dbReference type="PROSITE" id="PS00557">
    <property type="entry name" value="FMN_HYDROXY_ACID_DH_1"/>
    <property type="match status" value="1"/>
</dbReference>
<keyword evidence="5" id="KW-0560">Oxidoreductase</keyword>
<evidence type="ECO:0000256" key="5">
    <source>
        <dbReference type="ARBA" id="ARBA00023002"/>
    </source>
</evidence>
<proteinExistence type="inferred from homology"/>
<dbReference type="InterPro" id="IPR012133">
    <property type="entry name" value="Alpha-hydoxy_acid_DH_FMN"/>
</dbReference>
<comment type="similarity">
    <text evidence="7">Belongs to the FMN-dependent alpha-hydroxy acid dehydrogenase family.</text>
</comment>
<keyword evidence="4 9" id="KW-0288">FMN</keyword>
<feature type="binding site" evidence="9">
    <location>
        <position position="130"/>
    </location>
    <ligand>
        <name>FMN</name>
        <dbReference type="ChEBI" id="CHEBI:58210"/>
    </ligand>
</feature>
<dbReference type="GO" id="GO:0004459">
    <property type="term" value="F:L-lactate dehydrogenase (NAD+) activity"/>
    <property type="evidence" value="ECO:0007669"/>
    <property type="project" value="TreeGrafter"/>
</dbReference>
<feature type="active site" description="Proton acceptor" evidence="8">
    <location>
        <position position="279"/>
    </location>
</feature>
<feature type="binding site" evidence="9">
    <location>
        <position position="107"/>
    </location>
    <ligand>
        <name>FMN</name>
        <dbReference type="ChEBI" id="CHEBI:58210"/>
    </ligand>
</feature>
<feature type="binding site" evidence="9">
    <location>
        <begin position="333"/>
        <end position="334"/>
    </location>
    <ligand>
        <name>FMN</name>
        <dbReference type="ChEBI" id="CHEBI:58210"/>
    </ligand>
</feature>
<dbReference type="GO" id="GO:0005886">
    <property type="term" value="C:plasma membrane"/>
    <property type="evidence" value="ECO:0007669"/>
    <property type="project" value="TreeGrafter"/>
</dbReference>
<dbReference type="Gene3D" id="3.20.20.70">
    <property type="entry name" value="Aldolase class I"/>
    <property type="match status" value="1"/>
</dbReference>
<comment type="cofactor">
    <cofactor evidence="1">
        <name>FMN</name>
        <dbReference type="ChEBI" id="CHEBI:58210"/>
    </cofactor>
</comment>
<feature type="binding site" evidence="9">
    <location>
        <position position="277"/>
    </location>
    <ligand>
        <name>FMN</name>
        <dbReference type="ChEBI" id="CHEBI:58210"/>
    </ligand>
</feature>
<dbReference type="NCBIfam" id="NF008398">
    <property type="entry name" value="PRK11197.1"/>
    <property type="match status" value="1"/>
</dbReference>
<feature type="binding site" evidence="9">
    <location>
        <position position="165"/>
    </location>
    <ligand>
        <name>glyoxylate</name>
        <dbReference type="ChEBI" id="CHEBI:36655"/>
    </ligand>
</feature>
<dbReference type="FunFam" id="3.20.20.70:FF:000029">
    <property type="entry name" value="L-lactate dehydrogenase"/>
    <property type="match status" value="1"/>
</dbReference>
<dbReference type="CDD" id="cd02809">
    <property type="entry name" value="alpha_hydroxyacid_oxid_FMN"/>
    <property type="match status" value="1"/>
</dbReference>
<feature type="binding site" evidence="9">
    <location>
        <position position="279"/>
    </location>
    <ligand>
        <name>glyoxylate</name>
        <dbReference type="ChEBI" id="CHEBI:36655"/>
    </ligand>
</feature>
<dbReference type="InterPro" id="IPR008259">
    <property type="entry name" value="FMN_hydac_DH_AS"/>
</dbReference>
<dbReference type="Pfam" id="PF01070">
    <property type="entry name" value="FMN_dh"/>
    <property type="match status" value="1"/>
</dbReference>
<dbReference type="PANTHER" id="PTHR10578">
    <property type="entry name" value="S -2-HYDROXY-ACID OXIDASE-RELATED"/>
    <property type="match status" value="1"/>
</dbReference>
<accession>A0A6G7YNP4</accession>
<keyword evidence="3 9" id="KW-0285">Flavoprotein</keyword>
<keyword evidence="2" id="KW-1003">Cell membrane</keyword>
<gene>
    <name evidence="11" type="primary">lldD</name>
    <name evidence="11" type="ORF">G7077_04980</name>
</gene>
<evidence type="ECO:0000259" key="10">
    <source>
        <dbReference type="PROSITE" id="PS51349"/>
    </source>
</evidence>
<feature type="domain" description="FMN hydroxy acid dehydrogenase" evidence="10">
    <location>
        <begin position="1"/>
        <end position="384"/>
    </location>
</feature>
<dbReference type="PANTHER" id="PTHR10578:SF85">
    <property type="entry name" value="L-LACTATE DEHYDROGENASE"/>
    <property type="match status" value="1"/>
</dbReference>
<evidence type="ECO:0000256" key="2">
    <source>
        <dbReference type="ARBA" id="ARBA00022475"/>
    </source>
</evidence>
<dbReference type="InterPro" id="IPR020920">
    <property type="entry name" value="LldD"/>
</dbReference>
<dbReference type="RefSeq" id="WP_166410748.1">
    <property type="nucleotide sequence ID" value="NZ_CP049869.1"/>
</dbReference>
<feature type="binding site" evidence="9">
    <location>
        <position position="282"/>
    </location>
    <ligand>
        <name>glyoxylate</name>
        <dbReference type="ChEBI" id="CHEBI:36655"/>
    </ligand>
</feature>
<keyword evidence="6" id="KW-0472">Membrane</keyword>
<dbReference type="InterPro" id="IPR013785">
    <property type="entry name" value="Aldolase_TIM"/>
</dbReference>
<evidence type="ECO:0000313" key="11">
    <source>
        <dbReference type="EMBL" id="QIK78354.1"/>
    </source>
</evidence>
<dbReference type="NCBIfam" id="NF033901">
    <property type="entry name" value="L_lactate_LldD"/>
    <property type="match status" value="1"/>
</dbReference>
<evidence type="ECO:0000256" key="1">
    <source>
        <dbReference type="ARBA" id="ARBA00001917"/>
    </source>
</evidence>
<dbReference type="PIRSF" id="PIRSF000138">
    <property type="entry name" value="Al-hdrx_acd_dh"/>
    <property type="match status" value="1"/>
</dbReference>
<sequence>MKLPAAPEDYRAIARRRLPHFLYEYLDGGAGSEQTMRRNLGDLQSIALRQRVMVDVEDVDTSTSLFGKSWTMPVALAPVGLAGMYARRGEVQAAKAAAHAGVPFTLSTVSACPLREVAAATAEPFWLQLYMIRDRAFMADLLDQAVAANCSALVFTVDMPVPGIRYRDYRSGLAGASGFAGAARRFGQGMMRPRWAWDVGVRGRPHQLGNVARVLGGKSGMDDFFAWMRSNFDPSISWKDLEWVRGRWPGPLIVKGVLDPNDALEAIANGADGIVVSNHGGRQLDGAPSSAAVLPAIAEAVAGRTALLADGGVRSGADIVRMLALGADAVMIGRPWVYALAAAGERGVQHLLSLLKQELRVAMTLTGCARISEIGRRTIAGPLAER</sequence>
<feature type="binding site" evidence="9">
    <location>
        <position position="128"/>
    </location>
    <ligand>
        <name>FMN</name>
        <dbReference type="ChEBI" id="CHEBI:58210"/>
    </ligand>
</feature>
<evidence type="ECO:0000256" key="7">
    <source>
        <dbReference type="ARBA" id="ARBA00024042"/>
    </source>
</evidence>
<feature type="binding site" evidence="9">
    <location>
        <position position="255"/>
    </location>
    <ligand>
        <name>FMN</name>
        <dbReference type="ChEBI" id="CHEBI:58210"/>
    </ligand>
</feature>
<feature type="binding site" evidence="9">
    <location>
        <begin position="310"/>
        <end position="314"/>
    </location>
    <ligand>
        <name>FMN</name>
        <dbReference type="ChEBI" id="CHEBI:58210"/>
    </ligand>
</feature>
<dbReference type="GO" id="GO:0010181">
    <property type="term" value="F:FMN binding"/>
    <property type="evidence" value="ECO:0007669"/>
    <property type="project" value="InterPro"/>
</dbReference>
<protein>
    <submittedName>
        <fullName evidence="11">FMN-dependent L-lactate dehydrogenase LldD</fullName>
    </submittedName>
</protein>
<feature type="binding site" evidence="9">
    <location>
        <position position="25"/>
    </location>
    <ligand>
        <name>glyoxylate</name>
        <dbReference type="ChEBI" id="CHEBI:36655"/>
    </ligand>
</feature>
<dbReference type="KEGG" id="spii:G7077_04980"/>
<dbReference type="PROSITE" id="PS51349">
    <property type="entry name" value="FMN_HYDROXY_ACID_DH_2"/>
    <property type="match status" value="1"/>
</dbReference>
<reference evidence="11 12" key="1">
    <citation type="submission" date="2020-03" db="EMBL/GenBank/DDBJ databases">
        <title>Sphingomonas sp. nov., isolated from fish.</title>
        <authorList>
            <person name="Hyun D.-W."/>
            <person name="Bae J.-W."/>
        </authorList>
    </citation>
    <scope>NUCLEOTIDE SEQUENCE [LARGE SCALE GENOMIC DNA]</scope>
    <source>
        <strain evidence="11 12">HDW15B</strain>
    </source>
</reference>
<dbReference type="InterPro" id="IPR000262">
    <property type="entry name" value="FMN-dep_DH"/>
</dbReference>
<dbReference type="GO" id="GO:0009060">
    <property type="term" value="P:aerobic respiration"/>
    <property type="evidence" value="ECO:0007669"/>
    <property type="project" value="TreeGrafter"/>
</dbReference>